<dbReference type="InterPro" id="IPR036259">
    <property type="entry name" value="MFS_trans_sf"/>
</dbReference>
<dbReference type="SUPFAM" id="SSF103473">
    <property type="entry name" value="MFS general substrate transporter"/>
    <property type="match status" value="1"/>
</dbReference>
<sequence>MAAISYVILGYLSDKYKNRSNFLLFALSLCLIGYIILLASPQPGVRYFGVFMVALGLYASTSLNIVWVASNNAGHYKRACATGVMQLVGNSAGAAIGFIFKAQDAPRYFTGLYFALGMVLMSMCCTGFTSFMVRRANVEKRRLVAEGAPDQPELGDANPHFYYYE</sequence>
<proteinExistence type="predicted"/>
<evidence type="ECO:0000256" key="3">
    <source>
        <dbReference type="ARBA" id="ARBA00022692"/>
    </source>
</evidence>
<evidence type="ECO:0000256" key="5">
    <source>
        <dbReference type="ARBA" id="ARBA00023136"/>
    </source>
</evidence>
<accession>A0ABR4PRC7</accession>
<feature type="transmembrane region" description="Helical" evidence="6">
    <location>
        <begin position="112"/>
        <end position="133"/>
    </location>
</feature>
<comment type="caution">
    <text evidence="7">The sequence shown here is derived from an EMBL/GenBank/DDBJ whole genome shotgun (WGS) entry which is preliminary data.</text>
</comment>
<protein>
    <submittedName>
        <fullName evidence="7">Major facilitator superfamily transporter</fullName>
    </submittedName>
</protein>
<keyword evidence="5 6" id="KW-0472">Membrane</keyword>
<keyword evidence="3 6" id="KW-0812">Transmembrane</keyword>
<keyword evidence="2" id="KW-0813">Transport</keyword>
<evidence type="ECO:0000313" key="7">
    <source>
        <dbReference type="EMBL" id="KAL3425920.1"/>
    </source>
</evidence>
<dbReference type="PANTHER" id="PTHR43791:SF101">
    <property type="entry name" value="HIGH-AFFINITY NICOTINIC ACID TRANSPORTER"/>
    <property type="match status" value="1"/>
</dbReference>
<keyword evidence="4 6" id="KW-1133">Transmembrane helix</keyword>
<dbReference type="PANTHER" id="PTHR43791">
    <property type="entry name" value="PERMEASE-RELATED"/>
    <property type="match status" value="1"/>
</dbReference>
<dbReference type="Gene3D" id="1.20.1250.20">
    <property type="entry name" value="MFS general substrate transporter like domains"/>
    <property type="match status" value="1"/>
</dbReference>
<evidence type="ECO:0000256" key="2">
    <source>
        <dbReference type="ARBA" id="ARBA00022448"/>
    </source>
</evidence>
<evidence type="ECO:0000313" key="8">
    <source>
        <dbReference type="Proteomes" id="UP001629113"/>
    </source>
</evidence>
<name>A0ABR4PRC7_9HELO</name>
<dbReference type="Proteomes" id="UP001629113">
    <property type="component" value="Unassembled WGS sequence"/>
</dbReference>
<feature type="transmembrane region" description="Helical" evidence="6">
    <location>
        <begin position="79"/>
        <end position="100"/>
    </location>
</feature>
<organism evidence="7 8">
    <name type="scientific">Phlyctema vagabunda</name>
    <dbReference type="NCBI Taxonomy" id="108571"/>
    <lineage>
        <taxon>Eukaryota</taxon>
        <taxon>Fungi</taxon>
        <taxon>Dikarya</taxon>
        <taxon>Ascomycota</taxon>
        <taxon>Pezizomycotina</taxon>
        <taxon>Leotiomycetes</taxon>
        <taxon>Helotiales</taxon>
        <taxon>Dermateaceae</taxon>
        <taxon>Phlyctema</taxon>
    </lineage>
</organism>
<dbReference type="EMBL" id="JBFCZG010000002">
    <property type="protein sequence ID" value="KAL3425920.1"/>
    <property type="molecule type" value="Genomic_DNA"/>
</dbReference>
<keyword evidence="8" id="KW-1185">Reference proteome</keyword>
<gene>
    <name evidence="7" type="ORF">PVAG01_02711</name>
</gene>
<evidence type="ECO:0000256" key="6">
    <source>
        <dbReference type="SAM" id="Phobius"/>
    </source>
</evidence>
<feature type="transmembrane region" description="Helical" evidence="6">
    <location>
        <begin position="21"/>
        <end position="39"/>
    </location>
</feature>
<reference evidence="7 8" key="1">
    <citation type="submission" date="2024-06" db="EMBL/GenBank/DDBJ databases">
        <title>Complete genome of Phlyctema vagabunda strain 19-DSS-EL-015.</title>
        <authorList>
            <person name="Fiorenzani C."/>
        </authorList>
    </citation>
    <scope>NUCLEOTIDE SEQUENCE [LARGE SCALE GENOMIC DNA]</scope>
    <source>
        <strain evidence="7 8">19-DSS-EL-015</strain>
    </source>
</reference>
<evidence type="ECO:0000256" key="4">
    <source>
        <dbReference type="ARBA" id="ARBA00022989"/>
    </source>
</evidence>
<evidence type="ECO:0000256" key="1">
    <source>
        <dbReference type="ARBA" id="ARBA00004141"/>
    </source>
</evidence>
<comment type="subcellular location">
    <subcellularLocation>
        <location evidence="1">Membrane</location>
        <topology evidence="1">Multi-pass membrane protein</topology>
    </subcellularLocation>
</comment>
<feature type="transmembrane region" description="Helical" evidence="6">
    <location>
        <begin position="45"/>
        <end position="67"/>
    </location>
</feature>